<evidence type="ECO:0000256" key="4">
    <source>
        <dbReference type="ARBA" id="ARBA00022695"/>
    </source>
</evidence>
<dbReference type="Pfam" id="PF10410">
    <property type="entry name" value="DnaB_bind"/>
    <property type="match status" value="1"/>
</dbReference>
<dbReference type="SUPFAM" id="SSF56731">
    <property type="entry name" value="DNA primase core"/>
    <property type="match status" value="1"/>
</dbReference>
<dbReference type="Gene3D" id="3.90.980.10">
    <property type="entry name" value="DNA primase, catalytic core, N-terminal domain"/>
    <property type="match status" value="1"/>
</dbReference>
<keyword evidence="8 12" id="KW-0862">Zinc</keyword>
<dbReference type="GO" id="GO:0003899">
    <property type="term" value="F:DNA-directed RNA polymerase activity"/>
    <property type="evidence" value="ECO:0007669"/>
    <property type="project" value="UniProtKB-UniRule"/>
</dbReference>
<dbReference type="InterPro" id="IPR006295">
    <property type="entry name" value="DNA_primase_DnaG"/>
</dbReference>
<dbReference type="GO" id="GO:0005524">
    <property type="term" value="F:ATP binding"/>
    <property type="evidence" value="ECO:0007669"/>
    <property type="project" value="InterPro"/>
</dbReference>
<dbReference type="InterPro" id="IPR037068">
    <property type="entry name" value="DNA_primase_core_N_sf"/>
</dbReference>
<keyword evidence="6 12" id="KW-0479">Metal-binding</keyword>
<dbReference type="AlphaFoldDB" id="A0A840QRD7"/>
<keyword evidence="5 12" id="KW-0235">DNA replication</keyword>
<dbReference type="FunFam" id="3.90.580.10:FF:000001">
    <property type="entry name" value="DNA primase"/>
    <property type="match status" value="1"/>
</dbReference>
<dbReference type="GO" id="GO:0005737">
    <property type="term" value="C:cytoplasm"/>
    <property type="evidence" value="ECO:0007669"/>
    <property type="project" value="TreeGrafter"/>
</dbReference>
<feature type="zinc finger region" description="CHC2-type" evidence="12 14">
    <location>
        <begin position="40"/>
        <end position="64"/>
    </location>
</feature>
<comment type="catalytic activity">
    <reaction evidence="12">
        <text>ssDNA + n NTP = ssDNA/pppN(pN)n-1 hybrid + (n-1) diphosphate.</text>
        <dbReference type="EC" id="2.7.7.101"/>
    </reaction>
</comment>
<evidence type="ECO:0000256" key="8">
    <source>
        <dbReference type="ARBA" id="ARBA00022833"/>
    </source>
</evidence>
<evidence type="ECO:0000256" key="12">
    <source>
        <dbReference type="HAMAP-Rule" id="MF_00974"/>
    </source>
</evidence>
<dbReference type="RefSeq" id="WP_184664360.1">
    <property type="nucleotide sequence ID" value="NZ_JACHHB010000009.1"/>
</dbReference>
<evidence type="ECO:0000259" key="15">
    <source>
        <dbReference type="PROSITE" id="PS50880"/>
    </source>
</evidence>
<dbReference type="Gene3D" id="1.10.860.10">
    <property type="entry name" value="DNAb Helicase, Chain A"/>
    <property type="match status" value="1"/>
</dbReference>
<evidence type="ECO:0000256" key="2">
    <source>
        <dbReference type="ARBA" id="ARBA00022515"/>
    </source>
</evidence>
<dbReference type="GO" id="GO:0003677">
    <property type="term" value="F:DNA binding"/>
    <property type="evidence" value="ECO:0007669"/>
    <property type="project" value="UniProtKB-KW"/>
</dbReference>
<dbReference type="InterPro" id="IPR036185">
    <property type="entry name" value="DNA_heli_DnaB-like_N_sf"/>
</dbReference>
<dbReference type="InterPro" id="IPR030846">
    <property type="entry name" value="DnaG_bac"/>
</dbReference>
<dbReference type="NCBIfam" id="TIGR01391">
    <property type="entry name" value="dnaG"/>
    <property type="match status" value="1"/>
</dbReference>
<comment type="domain">
    <text evidence="12">Contains an N-terminal zinc-binding domain, a central core domain that contains the primase activity, and a C-terminal DnaB-binding domain.</text>
</comment>
<dbReference type="InterPro" id="IPR019475">
    <property type="entry name" value="DNA_primase_DnaB-bd"/>
</dbReference>
<evidence type="ECO:0000256" key="5">
    <source>
        <dbReference type="ARBA" id="ARBA00022705"/>
    </source>
</evidence>
<dbReference type="SMART" id="SM00400">
    <property type="entry name" value="ZnF_CHCC"/>
    <property type="match status" value="1"/>
</dbReference>
<comment type="function">
    <text evidence="12 13">RNA polymerase that catalyzes the synthesis of short RNA molecules used as primers for DNA polymerase during DNA replication.</text>
</comment>
<keyword evidence="9" id="KW-0460">Magnesium</keyword>
<comment type="cofactor">
    <cofactor evidence="12 13 14">
        <name>Zn(2+)</name>
        <dbReference type="ChEBI" id="CHEBI:29105"/>
    </cofactor>
    <text evidence="12 13 14">Binds 1 zinc ion per monomer.</text>
</comment>
<dbReference type="EMBL" id="JACHHB010000009">
    <property type="protein sequence ID" value="MBB5173925.1"/>
    <property type="molecule type" value="Genomic_DNA"/>
</dbReference>
<dbReference type="GO" id="GO:0006269">
    <property type="term" value="P:DNA replication, synthesis of primer"/>
    <property type="evidence" value="ECO:0007669"/>
    <property type="project" value="UniProtKB-UniRule"/>
</dbReference>
<keyword evidence="4 12" id="KW-0548">Nucleotidyltransferase</keyword>
<sequence length="608" mass="70007">MSGRIPEEKIEQIRKSIDIVDLISEYVQLKKQGKNFSGLCPIHSEKTPSFSVSPDKQLYHCFGCGAGGNVFSFLMELEGLEFIESVRKLAARSGINLPEVEKKTSSQAQKFEPWIKAHELTAKLYHHVLTQTEQGKEAYRYLQERGFSDEAIVRFQLGFAPDSWEFLSSFLQKRGFNHRDIVDCGLVAERSFDGKLFDRFRGRLMFPLWDKDGRVVGFSGRVLGDGEPKYLNSPESALFNKQELLYAFHYARPKMRKKNEAVLFEGFADVISAYEAGIEYTIAAMGTALSERQAKILRRNVDRVTLCYDSDDAGMNAAYKNAQTLTSAGLNVEIALLPEGYDPDDFIQQVGADRFKNDVLDTSFTFMAFKMRYYRRGKNLQHETERMEYLNQVLDEISHLPRAVERDHYIRQLADEFSLSLDALKQELTQRYKARLKQRQHGESGTEVKRPRTFYASEKRLLPAFQNAERYLLALMLRDRTMAEKVQREIGANFNVDEHQAIAAHLYSFYADHSQPDLDKFITHLPDQRLQKITAELAMMTIDEDLSEQALNDYIQRVLSYPKQLEIDKLQQVQKEAEEANDPLRAAQIAQDIAKMKKELQKQVENES</sequence>
<dbReference type="Pfam" id="PF08275">
    <property type="entry name" value="DNAG_N"/>
    <property type="match status" value="1"/>
</dbReference>
<dbReference type="GO" id="GO:0003678">
    <property type="term" value="F:DNA helicase activity"/>
    <property type="evidence" value="ECO:0007669"/>
    <property type="project" value="InterPro"/>
</dbReference>
<comment type="similarity">
    <text evidence="12 13">Belongs to the DnaG primase family.</text>
</comment>
<evidence type="ECO:0000256" key="3">
    <source>
        <dbReference type="ARBA" id="ARBA00022679"/>
    </source>
</evidence>
<evidence type="ECO:0000256" key="6">
    <source>
        <dbReference type="ARBA" id="ARBA00022723"/>
    </source>
</evidence>
<dbReference type="InterPro" id="IPR006171">
    <property type="entry name" value="TOPRIM_dom"/>
</dbReference>
<dbReference type="InterPro" id="IPR002694">
    <property type="entry name" value="Znf_CHC2"/>
</dbReference>
<evidence type="ECO:0000256" key="7">
    <source>
        <dbReference type="ARBA" id="ARBA00022771"/>
    </source>
</evidence>
<dbReference type="CDD" id="cd03364">
    <property type="entry name" value="TOPRIM_DnaG_primases"/>
    <property type="match status" value="1"/>
</dbReference>
<evidence type="ECO:0000313" key="16">
    <source>
        <dbReference type="EMBL" id="MBB5173925.1"/>
    </source>
</evidence>
<dbReference type="GO" id="GO:0008270">
    <property type="term" value="F:zinc ion binding"/>
    <property type="evidence" value="ECO:0007669"/>
    <property type="project" value="UniProtKB-UniRule"/>
</dbReference>
<organism evidence="16 17">
    <name type="scientific">Texcoconibacillus texcoconensis</name>
    <dbReference type="NCBI Taxonomy" id="1095777"/>
    <lineage>
        <taxon>Bacteria</taxon>
        <taxon>Bacillati</taxon>
        <taxon>Bacillota</taxon>
        <taxon>Bacilli</taxon>
        <taxon>Bacillales</taxon>
        <taxon>Bacillaceae</taxon>
        <taxon>Texcoconibacillus</taxon>
    </lineage>
</organism>
<dbReference type="InterPro" id="IPR050219">
    <property type="entry name" value="DnaG_primase"/>
</dbReference>
<name>A0A840QRD7_9BACI</name>
<keyword evidence="7 12" id="KW-0863">Zinc-finger</keyword>
<dbReference type="Gene3D" id="3.40.1360.10">
    <property type="match status" value="1"/>
</dbReference>
<dbReference type="PANTHER" id="PTHR30313">
    <property type="entry name" value="DNA PRIMASE"/>
    <property type="match status" value="1"/>
</dbReference>
<keyword evidence="11 12" id="KW-0804">Transcription</keyword>
<dbReference type="Pfam" id="PF13155">
    <property type="entry name" value="Toprim_2"/>
    <property type="match status" value="1"/>
</dbReference>
<dbReference type="PANTHER" id="PTHR30313:SF2">
    <property type="entry name" value="DNA PRIMASE"/>
    <property type="match status" value="1"/>
</dbReference>
<keyword evidence="3 12" id="KW-0808">Transferase</keyword>
<dbReference type="Gene3D" id="6.10.140.360">
    <property type="match status" value="1"/>
</dbReference>
<gene>
    <name evidence="12" type="primary">dnaG</name>
    <name evidence="16" type="ORF">HNQ41_002115</name>
</gene>
<dbReference type="SMART" id="SM00493">
    <property type="entry name" value="TOPRIM"/>
    <property type="match status" value="1"/>
</dbReference>
<dbReference type="InterPro" id="IPR036977">
    <property type="entry name" value="DNA_primase_Znf_CHC2"/>
</dbReference>
<keyword evidence="17" id="KW-1185">Reference proteome</keyword>
<evidence type="ECO:0000313" key="17">
    <source>
        <dbReference type="Proteomes" id="UP000551878"/>
    </source>
</evidence>
<evidence type="ECO:0000256" key="10">
    <source>
        <dbReference type="ARBA" id="ARBA00023125"/>
    </source>
</evidence>
<dbReference type="SUPFAM" id="SSF48024">
    <property type="entry name" value="N-terminal domain of DnaB helicase"/>
    <property type="match status" value="1"/>
</dbReference>
<dbReference type="Proteomes" id="UP000551878">
    <property type="component" value="Unassembled WGS sequence"/>
</dbReference>
<dbReference type="InterPro" id="IPR034151">
    <property type="entry name" value="TOPRIM_DnaG_bac"/>
</dbReference>
<accession>A0A840QRD7</accession>
<protein>
    <recommendedName>
        <fullName evidence="12 13">DNA primase</fullName>
        <ecNumber evidence="12">2.7.7.101</ecNumber>
    </recommendedName>
</protein>
<keyword evidence="2 12" id="KW-0639">Primosome</keyword>
<evidence type="ECO:0000256" key="14">
    <source>
        <dbReference type="PIRSR" id="PIRSR002811-1"/>
    </source>
</evidence>
<dbReference type="InterPro" id="IPR013264">
    <property type="entry name" value="DNAG_N"/>
</dbReference>
<reference evidence="16 17" key="1">
    <citation type="submission" date="2020-08" db="EMBL/GenBank/DDBJ databases">
        <title>Genomic Encyclopedia of Type Strains, Phase IV (KMG-IV): sequencing the most valuable type-strain genomes for metagenomic binning, comparative biology and taxonomic classification.</title>
        <authorList>
            <person name="Goeker M."/>
        </authorList>
    </citation>
    <scope>NUCLEOTIDE SEQUENCE [LARGE SCALE GENOMIC DNA]</scope>
    <source>
        <strain evidence="16 17">DSM 24696</strain>
    </source>
</reference>
<dbReference type="GO" id="GO:0000428">
    <property type="term" value="C:DNA-directed RNA polymerase complex"/>
    <property type="evidence" value="ECO:0007669"/>
    <property type="project" value="UniProtKB-KW"/>
</dbReference>
<keyword evidence="10 12" id="KW-0238">DNA-binding</keyword>
<dbReference type="HAMAP" id="MF_00974">
    <property type="entry name" value="DNA_primase_DnaG"/>
    <property type="match status" value="1"/>
</dbReference>
<dbReference type="Pfam" id="PF01807">
    <property type="entry name" value="Zn_ribbon_DnaG"/>
    <property type="match status" value="1"/>
</dbReference>
<dbReference type="PIRSF" id="PIRSF002811">
    <property type="entry name" value="DnaG"/>
    <property type="match status" value="1"/>
</dbReference>
<dbReference type="Gene3D" id="3.90.580.10">
    <property type="entry name" value="Zinc finger, CHC2-type domain"/>
    <property type="match status" value="1"/>
</dbReference>
<comment type="caution">
    <text evidence="16">The sequence shown here is derived from an EMBL/GenBank/DDBJ whole genome shotgun (WGS) entry which is preliminary data.</text>
</comment>
<comment type="subunit">
    <text evidence="12">Monomer. Interacts with DnaB.</text>
</comment>
<dbReference type="EC" id="2.7.7.101" evidence="12"/>
<feature type="domain" description="Toprim" evidence="15">
    <location>
        <begin position="259"/>
        <end position="340"/>
    </location>
</feature>
<keyword evidence="1 12" id="KW-0240">DNA-directed RNA polymerase</keyword>
<dbReference type="SUPFAM" id="SSF57783">
    <property type="entry name" value="Zinc beta-ribbon"/>
    <property type="match status" value="1"/>
</dbReference>
<evidence type="ECO:0000256" key="9">
    <source>
        <dbReference type="ARBA" id="ARBA00022842"/>
    </source>
</evidence>
<evidence type="ECO:0000256" key="13">
    <source>
        <dbReference type="PIRNR" id="PIRNR002811"/>
    </source>
</evidence>
<dbReference type="PROSITE" id="PS50880">
    <property type="entry name" value="TOPRIM"/>
    <property type="match status" value="1"/>
</dbReference>
<dbReference type="InterPro" id="IPR016136">
    <property type="entry name" value="DNA_helicase_N/primase_C"/>
</dbReference>
<evidence type="ECO:0000256" key="11">
    <source>
        <dbReference type="ARBA" id="ARBA00023163"/>
    </source>
</evidence>
<dbReference type="GO" id="GO:1990077">
    <property type="term" value="C:primosome complex"/>
    <property type="evidence" value="ECO:0007669"/>
    <property type="project" value="UniProtKB-KW"/>
</dbReference>
<proteinExistence type="inferred from homology"/>
<evidence type="ECO:0000256" key="1">
    <source>
        <dbReference type="ARBA" id="ARBA00022478"/>
    </source>
</evidence>
<dbReference type="FunFam" id="3.90.980.10:FF:000001">
    <property type="entry name" value="DNA primase"/>
    <property type="match status" value="1"/>
</dbReference>